<evidence type="ECO:0000313" key="1">
    <source>
        <dbReference type="EMBL" id="MCJ0742540.1"/>
    </source>
</evidence>
<keyword evidence="2" id="KW-1185">Reference proteome</keyword>
<dbReference type="Proteomes" id="UP001165460">
    <property type="component" value="Unassembled WGS sequence"/>
</dbReference>
<name>A0ABS9ZW53_9SPHI</name>
<dbReference type="Pfam" id="PF04359">
    <property type="entry name" value="DUF493"/>
    <property type="match status" value="1"/>
</dbReference>
<accession>A0ABS9ZW53</accession>
<dbReference type="InterPro" id="IPR027471">
    <property type="entry name" value="YbeD-like_sf"/>
</dbReference>
<protein>
    <submittedName>
        <fullName evidence="1">DUF493 domain-containing protein</fullName>
    </submittedName>
</protein>
<evidence type="ECO:0000313" key="2">
    <source>
        <dbReference type="Proteomes" id="UP001165460"/>
    </source>
</evidence>
<dbReference type="InterPro" id="IPR007454">
    <property type="entry name" value="UPF0250_YbeD-like"/>
</dbReference>
<gene>
    <name evidence="1" type="ORF">MMF97_07445</name>
</gene>
<dbReference type="Gene3D" id="3.30.70.260">
    <property type="match status" value="1"/>
</dbReference>
<dbReference type="SUPFAM" id="SSF117991">
    <property type="entry name" value="YbeD/HP0495-like"/>
    <property type="match status" value="1"/>
</dbReference>
<organism evidence="1 2">
    <name type="scientific">Pedobacter montanisoli</name>
    <dbReference type="NCBI Taxonomy" id="2923277"/>
    <lineage>
        <taxon>Bacteria</taxon>
        <taxon>Pseudomonadati</taxon>
        <taxon>Bacteroidota</taxon>
        <taxon>Sphingobacteriia</taxon>
        <taxon>Sphingobacteriales</taxon>
        <taxon>Sphingobacteriaceae</taxon>
        <taxon>Pedobacter</taxon>
    </lineage>
</organism>
<proteinExistence type="predicted"/>
<comment type="caution">
    <text evidence="1">The sequence shown here is derived from an EMBL/GenBank/DDBJ whole genome shotgun (WGS) entry which is preliminary data.</text>
</comment>
<dbReference type="RefSeq" id="WP_243361053.1">
    <property type="nucleotide sequence ID" value="NZ_JALGBH010000001.1"/>
</dbReference>
<sequence length="107" mass="12219">MSNKEFNKDIEFHDIPDGSNNDPYVNFKEKLEAVQQFPGIYAFKFIITGQEDQLEQLKAILPNEEFTKVPSKTGKYVSVTVKKQVQNAEEVIGIYKKAGEIKGMMML</sequence>
<reference evidence="1" key="1">
    <citation type="submission" date="2022-03" db="EMBL/GenBank/DDBJ databases">
        <authorList>
            <person name="Woo C.Y."/>
        </authorList>
    </citation>
    <scope>NUCLEOTIDE SEQUENCE</scope>
    <source>
        <strain evidence="1">CYS-01</strain>
    </source>
</reference>
<dbReference type="EMBL" id="JALGBH010000001">
    <property type="protein sequence ID" value="MCJ0742540.1"/>
    <property type="molecule type" value="Genomic_DNA"/>
</dbReference>